<dbReference type="PROSITE" id="PS50911">
    <property type="entry name" value="CHAP"/>
    <property type="match status" value="1"/>
</dbReference>
<dbReference type="RefSeq" id="WP_179423554.1">
    <property type="nucleotide sequence ID" value="NZ_BAAAMP010000002.1"/>
</dbReference>
<evidence type="ECO:0000313" key="7">
    <source>
        <dbReference type="Proteomes" id="UP000659061"/>
    </source>
</evidence>
<dbReference type="Gene3D" id="2.60.40.10">
    <property type="entry name" value="Immunoglobulins"/>
    <property type="match status" value="4"/>
</dbReference>
<accession>A0A8I0KKG8</accession>
<name>A0A8I0KKG8_9ACTN</name>
<dbReference type="Proteomes" id="UP000659061">
    <property type="component" value="Unassembled WGS sequence"/>
</dbReference>
<reference evidence="5 6" key="1">
    <citation type="submission" date="2020-07" db="EMBL/GenBank/DDBJ databases">
        <title>Sequencing the genomes of 1000 actinobacteria strains.</title>
        <authorList>
            <person name="Klenk H.-P."/>
        </authorList>
    </citation>
    <scope>NUCLEOTIDE SEQUENCE [LARGE SCALE GENOMIC DNA]</scope>
    <source>
        <strain evidence="5 6">DSM 19087</strain>
    </source>
</reference>
<keyword evidence="6" id="KW-1185">Reference proteome</keyword>
<dbReference type="Pfam" id="PF05257">
    <property type="entry name" value="CHAP"/>
    <property type="match status" value="1"/>
</dbReference>
<feature type="signal peptide" evidence="2">
    <location>
        <begin position="1"/>
        <end position="27"/>
    </location>
</feature>
<feature type="compositionally biased region" description="Pro residues" evidence="1">
    <location>
        <begin position="168"/>
        <end position="186"/>
    </location>
</feature>
<dbReference type="SUPFAM" id="SSF54001">
    <property type="entry name" value="Cysteine proteinases"/>
    <property type="match status" value="1"/>
</dbReference>
<feature type="chain" id="PRO_5034947608" evidence="2">
    <location>
        <begin position="28"/>
        <end position="583"/>
    </location>
</feature>
<evidence type="ECO:0000256" key="2">
    <source>
        <dbReference type="SAM" id="SignalP"/>
    </source>
</evidence>
<sequence length="583" mass="60853">MRRLGLVGLVCLFVMAGLTATQTSAQAFTVICTGKTKSEVATCDLSGYAEVMHQMHWRMYAGHNCTNYAAWRMKKAGVPEPKILMGNARDWHTNAKKLGYLVDNRPAVGSIAQWSKAASHVAYVEQVGSGFLILSEDSYTSKTYRRYKVLTGASWYPERFIHFKDVAAPPPAESDPTPAPTTPAPAPAVTSKVTVSGPAKVTTSAKPKVTVKVAAAKGVVPQGTVRVRRGGVTVKTVTLKAGHRGSVAVTLPKMKRGKQWISAVFDGSAQVRKATSPTIKVVVTKPAKVVSARTAIVLPAKQFTVGTRPTATVTVTPTDGRTTTNAVSVYVDGKRIASPKLTKAKKGKVTVRLPALAPGRHTIRATYWGSRTVRRSKARAQAFAVVEPTTVRASLAKAAVRSNEPAQVVATVGTARGVAPAAGEVWVLADGAKVASAPLSAAARGTVTVALPVLAPGTRAISVQYRGSTYQTASATGTLPLLVQERSITGTSLSATTIKSTAQAKLTISVHSGRTVPQTSGAVAVLVGGKQVATVTLTAASKGKVVVTLPKLAVGKHAVSASFGGTDLLEPSTSVVRTLTVTK</sequence>
<evidence type="ECO:0000313" key="6">
    <source>
        <dbReference type="Proteomes" id="UP000587211"/>
    </source>
</evidence>
<dbReference type="EMBL" id="JACWMT010000001">
    <property type="protein sequence ID" value="MBD1268853.1"/>
    <property type="molecule type" value="Genomic_DNA"/>
</dbReference>
<evidence type="ECO:0000313" key="5">
    <source>
        <dbReference type="EMBL" id="NYI37240.1"/>
    </source>
</evidence>
<gene>
    <name evidence="5" type="ORF">BJ975_000615</name>
    <name evidence="4" type="ORF">IDH50_01265</name>
</gene>
<protein>
    <submittedName>
        <fullName evidence="4">Ig-like domain repeat protein</fullName>
    </submittedName>
    <submittedName>
        <fullName evidence="5">Surface antigen</fullName>
    </submittedName>
</protein>
<dbReference type="InterPro" id="IPR013783">
    <property type="entry name" value="Ig-like_fold"/>
</dbReference>
<dbReference type="Pfam" id="PF16640">
    <property type="entry name" value="Big_3_5"/>
    <property type="match status" value="3"/>
</dbReference>
<dbReference type="AlphaFoldDB" id="A0A8I0KKG8"/>
<evidence type="ECO:0000313" key="4">
    <source>
        <dbReference type="EMBL" id="MBD1268853.1"/>
    </source>
</evidence>
<comment type="caution">
    <text evidence="4">The sequence shown here is derived from an EMBL/GenBank/DDBJ whole genome shotgun (WGS) entry which is preliminary data.</text>
</comment>
<evidence type="ECO:0000256" key="1">
    <source>
        <dbReference type="SAM" id="MobiDB-lite"/>
    </source>
</evidence>
<evidence type="ECO:0000259" key="3">
    <source>
        <dbReference type="PROSITE" id="PS50911"/>
    </source>
</evidence>
<dbReference type="GO" id="GO:0005975">
    <property type="term" value="P:carbohydrate metabolic process"/>
    <property type="evidence" value="ECO:0007669"/>
    <property type="project" value="UniProtKB-ARBA"/>
</dbReference>
<dbReference type="Proteomes" id="UP000587211">
    <property type="component" value="Unassembled WGS sequence"/>
</dbReference>
<proteinExistence type="predicted"/>
<feature type="region of interest" description="Disordered" evidence="1">
    <location>
        <begin position="167"/>
        <end position="190"/>
    </location>
</feature>
<organism evidence="4 7">
    <name type="scientific">Aeromicrobium tamlense</name>
    <dbReference type="NCBI Taxonomy" id="375541"/>
    <lineage>
        <taxon>Bacteria</taxon>
        <taxon>Bacillati</taxon>
        <taxon>Actinomycetota</taxon>
        <taxon>Actinomycetes</taxon>
        <taxon>Propionibacteriales</taxon>
        <taxon>Nocardioidaceae</taxon>
        <taxon>Aeromicrobium</taxon>
    </lineage>
</organism>
<dbReference type="InterPro" id="IPR032109">
    <property type="entry name" value="Big_3_5"/>
</dbReference>
<keyword evidence="2" id="KW-0732">Signal</keyword>
<feature type="domain" description="Peptidase C51" evidence="3">
    <location>
        <begin position="40"/>
        <end position="162"/>
    </location>
</feature>
<dbReference type="Gene3D" id="3.90.1720.10">
    <property type="entry name" value="endopeptidase domain like (from Nostoc punctiforme)"/>
    <property type="match status" value="1"/>
</dbReference>
<reference evidence="4" key="2">
    <citation type="submission" date="2020-09" db="EMBL/GenBank/DDBJ databases">
        <title>Novel species in genus Aeromicrobium.</title>
        <authorList>
            <person name="Zhang G."/>
        </authorList>
    </citation>
    <scope>NUCLEOTIDE SEQUENCE</scope>
    <source>
        <strain evidence="4">SSW1-57</strain>
    </source>
</reference>
<dbReference type="InterPro" id="IPR038765">
    <property type="entry name" value="Papain-like_cys_pep_sf"/>
</dbReference>
<dbReference type="InterPro" id="IPR007921">
    <property type="entry name" value="CHAP_dom"/>
</dbReference>
<dbReference type="EMBL" id="JACBZN010000001">
    <property type="protein sequence ID" value="NYI37240.1"/>
    <property type="molecule type" value="Genomic_DNA"/>
</dbReference>